<dbReference type="Pfam" id="PF05899">
    <property type="entry name" value="Cupin_3"/>
    <property type="match status" value="1"/>
</dbReference>
<comment type="caution">
    <text evidence="2">The sequence shown here is derived from an EMBL/GenBank/DDBJ whole genome shotgun (WGS) entry which is preliminary data.</text>
</comment>
<dbReference type="InterPro" id="IPR014710">
    <property type="entry name" value="RmlC-like_jellyroll"/>
</dbReference>
<dbReference type="RefSeq" id="WP_189476436.1">
    <property type="nucleotide sequence ID" value="NZ_BMYM01000001.1"/>
</dbReference>
<reference evidence="2" key="1">
    <citation type="journal article" date="2014" name="Int. J. Syst. Evol. Microbiol.">
        <title>Complete genome sequence of Corynebacterium casei LMG S-19264T (=DSM 44701T), isolated from a smear-ripened cheese.</title>
        <authorList>
            <consortium name="US DOE Joint Genome Institute (JGI-PGF)"/>
            <person name="Walter F."/>
            <person name="Albersmeier A."/>
            <person name="Kalinowski J."/>
            <person name="Ruckert C."/>
        </authorList>
    </citation>
    <scope>NUCLEOTIDE SEQUENCE</scope>
    <source>
        <strain evidence="2">KCTC 23430</strain>
    </source>
</reference>
<dbReference type="PANTHER" id="PTHR40943">
    <property type="entry name" value="CYTOPLASMIC PROTEIN-RELATED"/>
    <property type="match status" value="1"/>
</dbReference>
<keyword evidence="3" id="KW-1185">Reference proteome</keyword>
<dbReference type="PANTHER" id="PTHR40943:SF1">
    <property type="entry name" value="CYTOPLASMIC PROTEIN"/>
    <property type="match status" value="1"/>
</dbReference>
<reference evidence="2" key="2">
    <citation type="submission" date="2020-09" db="EMBL/GenBank/DDBJ databases">
        <authorList>
            <person name="Sun Q."/>
            <person name="Kim S."/>
        </authorList>
    </citation>
    <scope>NUCLEOTIDE SEQUENCE</scope>
    <source>
        <strain evidence="2">KCTC 23430</strain>
    </source>
</reference>
<name>A0A919CJF0_9GAMM</name>
<evidence type="ECO:0000313" key="2">
    <source>
        <dbReference type="EMBL" id="GHD30874.1"/>
    </source>
</evidence>
<dbReference type="InterPro" id="IPR011051">
    <property type="entry name" value="RmlC_Cupin_sf"/>
</dbReference>
<organism evidence="2 3">
    <name type="scientific">Parahalioglobus pacificus</name>
    <dbReference type="NCBI Taxonomy" id="930806"/>
    <lineage>
        <taxon>Bacteria</taxon>
        <taxon>Pseudomonadati</taxon>
        <taxon>Pseudomonadota</taxon>
        <taxon>Gammaproteobacteria</taxon>
        <taxon>Cellvibrionales</taxon>
        <taxon>Halieaceae</taxon>
        <taxon>Parahalioglobus</taxon>
    </lineage>
</organism>
<dbReference type="Proteomes" id="UP000644693">
    <property type="component" value="Unassembled WGS sequence"/>
</dbReference>
<proteinExistence type="predicted"/>
<dbReference type="CDD" id="cd02227">
    <property type="entry name" value="cupin_TM1112-like"/>
    <property type="match status" value="1"/>
</dbReference>
<sequence>MPEISVQKNCASLTDLVGVDSFGEPVGPLPKQTDNGFFEGSVGASNIIAGTWECDAGTLQLDLDVTEFCHLLEGHWKFTSESGQVDEVKAGDSWVFPQGWKGTAEVIEKVRKVYLMMLKED</sequence>
<dbReference type="EMBL" id="BMYM01000001">
    <property type="protein sequence ID" value="GHD30874.1"/>
    <property type="molecule type" value="Genomic_DNA"/>
</dbReference>
<gene>
    <name evidence="2" type="ORF">GCM10007053_13120</name>
</gene>
<dbReference type="Gene3D" id="2.60.120.10">
    <property type="entry name" value="Jelly Rolls"/>
    <property type="match status" value="1"/>
</dbReference>
<protein>
    <recommendedName>
        <fullName evidence="1">(S)-ureidoglycine aminohydrolase cupin domain-containing protein</fullName>
    </recommendedName>
</protein>
<dbReference type="InterPro" id="IPR008579">
    <property type="entry name" value="UGlyAH_Cupin_dom"/>
</dbReference>
<dbReference type="SUPFAM" id="SSF51182">
    <property type="entry name" value="RmlC-like cupins"/>
    <property type="match status" value="1"/>
</dbReference>
<dbReference type="AlphaFoldDB" id="A0A919CJF0"/>
<feature type="domain" description="(S)-ureidoglycine aminohydrolase cupin" evidence="1">
    <location>
        <begin position="49"/>
        <end position="114"/>
    </location>
</feature>
<accession>A0A919CJF0</accession>
<evidence type="ECO:0000313" key="3">
    <source>
        <dbReference type="Proteomes" id="UP000644693"/>
    </source>
</evidence>
<evidence type="ECO:0000259" key="1">
    <source>
        <dbReference type="Pfam" id="PF05899"/>
    </source>
</evidence>